<accession>A0ABP9PVE8</accession>
<dbReference type="EMBL" id="BAABKG010000004">
    <property type="protein sequence ID" value="GAA5152229.1"/>
    <property type="molecule type" value="Genomic_DNA"/>
</dbReference>
<dbReference type="SUPFAM" id="SSF53474">
    <property type="entry name" value="alpha/beta-Hydrolases"/>
    <property type="match status" value="1"/>
</dbReference>
<keyword evidence="3" id="KW-1185">Reference proteome</keyword>
<name>A0ABP9PVE8_9ACTN</name>
<dbReference type="InterPro" id="IPR000801">
    <property type="entry name" value="Esterase-like"/>
</dbReference>
<dbReference type="InterPro" id="IPR029058">
    <property type="entry name" value="AB_hydrolase_fold"/>
</dbReference>
<comment type="caution">
    <text evidence="2">The sequence shown here is derived from an EMBL/GenBank/DDBJ whole genome shotgun (WGS) entry which is preliminary data.</text>
</comment>
<reference evidence="3" key="1">
    <citation type="journal article" date="2019" name="Int. J. Syst. Evol. Microbiol.">
        <title>The Global Catalogue of Microorganisms (GCM) 10K type strain sequencing project: providing services to taxonomists for standard genome sequencing and annotation.</title>
        <authorList>
            <consortium name="The Broad Institute Genomics Platform"/>
            <consortium name="The Broad Institute Genome Sequencing Center for Infectious Disease"/>
            <person name="Wu L."/>
            <person name="Ma J."/>
        </authorList>
    </citation>
    <scope>NUCLEOTIDE SEQUENCE [LARGE SCALE GENOMIC DNA]</scope>
    <source>
        <strain evidence="3">JCM 18459</strain>
    </source>
</reference>
<feature type="transmembrane region" description="Helical" evidence="1">
    <location>
        <begin position="12"/>
        <end position="31"/>
    </location>
</feature>
<organism evidence="2 3">
    <name type="scientific">Nocardioides marinquilinus</name>
    <dbReference type="NCBI Taxonomy" id="1210400"/>
    <lineage>
        <taxon>Bacteria</taxon>
        <taxon>Bacillati</taxon>
        <taxon>Actinomycetota</taxon>
        <taxon>Actinomycetes</taxon>
        <taxon>Propionibacteriales</taxon>
        <taxon>Nocardioidaceae</taxon>
        <taxon>Nocardioides</taxon>
    </lineage>
</organism>
<gene>
    <name evidence="2" type="ORF">GCM10023340_32210</name>
</gene>
<dbReference type="PANTHER" id="PTHR48098">
    <property type="entry name" value="ENTEROCHELIN ESTERASE-RELATED"/>
    <property type="match status" value="1"/>
</dbReference>
<dbReference type="PANTHER" id="PTHR48098:SF1">
    <property type="entry name" value="DIACYLGLYCEROL ACYLTRANSFERASE_MYCOLYLTRANSFERASE AG85A"/>
    <property type="match status" value="1"/>
</dbReference>
<keyword evidence="1" id="KW-0812">Transmembrane</keyword>
<dbReference type="RefSeq" id="WP_345460769.1">
    <property type="nucleotide sequence ID" value="NZ_BAABKG010000004.1"/>
</dbReference>
<proteinExistence type="predicted"/>
<keyword evidence="1" id="KW-0472">Membrane</keyword>
<keyword evidence="1" id="KW-1133">Transmembrane helix</keyword>
<dbReference type="Proteomes" id="UP001500221">
    <property type="component" value="Unassembled WGS sequence"/>
</dbReference>
<evidence type="ECO:0000313" key="2">
    <source>
        <dbReference type="EMBL" id="GAA5152229.1"/>
    </source>
</evidence>
<dbReference type="Gene3D" id="3.40.50.1820">
    <property type="entry name" value="alpha/beta hydrolase"/>
    <property type="match status" value="1"/>
</dbReference>
<dbReference type="Pfam" id="PF00756">
    <property type="entry name" value="Esterase"/>
    <property type="match status" value="1"/>
</dbReference>
<sequence>MPNERRVSRRAVLTGAGVTGSAVVVGGVGVWEGVLPGRPWLQEVLGLNGEDGDVPDVETGPVESGAFESAARLGETTRWHLLLPPGAAGPEGLPLVVALHGLGMQVDTFLPGGLGVAEWLAAVVDDGTPPFAVVAPEGGDDYWHPRPDGRDPGAMVVDELLPLMAERGLRATSSDRIGLLGWSMGGYGALRLGGLLGPDRVAAVCAASPALWTDPDAASRDGFEDAEEYETFSVFGRQAQLDGVLVRLECGTGDPFYRAVEDYADGFPGDLDPAPQVELEPGGHDRGYWRRLMPGQLRLLGDVVSRS</sequence>
<evidence type="ECO:0008006" key="4">
    <source>
        <dbReference type="Google" id="ProtNLM"/>
    </source>
</evidence>
<evidence type="ECO:0000313" key="3">
    <source>
        <dbReference type="Proteomes" id="UP001500221"/>
    </source>
</evidence>
<dbReference type="InterPro" id="IPR050583">
    <property type="entry name" value="Mycobacterial_A85_antigen"/>
</dbReference>
<evidence type="ECO:0000256" key="1">
    <source>
        <dbReference type="SAM" id="Phobius"/>
    </source>
</evidence>
<protein>
    <recommendedName>
        <fullName evidence="4">Trehalose O-mycolyltransferase</fullName>
    </recommendedName>
</protein>